<evidence type="ECO:0000313" key="2">
    <source>
        <dbReference type="EMBL" id="NYJ21301.1"/>
    </source>
</evidence>
<dbReference type="PANTHER" id="PTHR28004">
    <property type="entry name" value="ZGC:162816-RELATED"/>
    <property type="match status" value="1"/>
</dbReference>
<dbReference type="SMART" id="SM01119">
    <property type="entry name" value="D-ser_dehydrat"/>
    <property type="match status" value="1"/>
</dbReference>
<dbReference type="Pfam" id="PF14031">
    <property type="entry name" value="D-ser_dehydrat"/>
    <property type="match status" value="1"/>
</dbReference>
<protein>
    <submittedName>
        <fullName evidence="2">D-serine deaminase-like pyridoxal phosphate-dependent protein</fullName>
    </submittedName>
</protein>
<dbReference type="InterPro" id="IPR029066">
    <property type="entry name" value="PLP-binding_barrel"/>
</dbReference>
<comment type="caution">
    <text evidence="2">The sequence shown here is derived from an EMBL/GenBank/DDBJ whole genome shotgun (WGS) entry which is preliminary data.</text>
</comment>
<name>A0A7Z0EGX1_9MICO</name>
<dbReference type="Gene3D" id="3.20.20.10">
    <property type="entry name" value="Alanine racemase"/>
    <property type="match status" value="1"/>
</dbReference>
<evidence type="ECO:0000259" key="1">
    <source>
        <dbReference type="SMART" id="SM01119"/>
    </source>
</evidence>
<dbReference type="EMBL" id="JACCFM010000001">
    <property type="protein sequence ID" value="NYJ21301.1"/>
    <property type="molecule type" value="Genomic_DNA"/>
</dbReference>
<accession>A0A7Z0EGX1</accession>
<dbReference type="SUPFAM" id="SSF51419">
    <property type="entry name" value="PLP-binding barrel"/>
    <property type="match status" value="1"/>
</dbReference>
<dbReference type="RefSeq" id="WP_179579920.1">
    <property type="nucleotide sequence ID" value="NZ_JACCFM010000001.1"/>
</dbReference>
<proteinExistence type="predicted"/>
<dbReference type="InterPro" id="IPR026956">
    <property type="entry name" value="D-ser_dehydrat-like_dom"/>
</dbReference>
<sequence>MTSTPHIDWHEKAIWPGLTEETVDDYLAAGHSLFDGSLTWPAMIVREAALAANVETLAAFCRRHGLDFAPHGKTSMAPALFHRQLDAGAWGITLATAQQVRVAWGHGVTRVLLANEILDPVALDAIAQLLIEDSSREFLCLVDSAEGVRVIAEAGARHPLLADGLSVLVDLGWTGGRTGVRGADAALALAHVVAATPEIRLAGVSSYEGGLKTTDAVRGYFTEVRAVVDGIARAGLVSGRMVVTAGGSAYFDLVASELAGSWATEHGLQLILRSGAYASHDDGVYVGKTGFNRIPEEGHLEAALEIWAQVISAPEPGLAIVGMGKRDAPYDEGMPIPLALRRAGSTELEPIRGRAEVPGMDDQHGYLRLNSGLELRPGDLVCFGISHPCTAFDKWRVVPVLDADDRIVDLFTCYF</sequence>
<feature type="domain" description="D-serine dehydratase-like" evidence="1">
    <location>
        <begin position="303"/>
        <end position="402"/>
    </location>
</feature>
<organism evidence="2 3">
    <name type="scientific">Glaciibacter psychrotolerans</name>
    <dbReference type="NCBI Taxonomy" id="670054"/>
    <lineage>
        <taxon>Bacteria</taxon>
        <taxon>Bacillati</taxon>
        <taxon>Actinomycetota</taxon>
        <taxon>Actinomycetes</taxon>
        <taxon>Micrococcales</taxon>
        <taxon>Microbacteriaceae</taxon>
        <taxon>Glaciibacter</taxon>
    </lineage>
</organism>
<dbReference type="InterPro" id="IPR042208">
    <property type="entry name" value="D-ser_dehydrat-like_sf"/>
</dbReference>
<evidence type="ECO:0000313" key="3">
    <source>
        <dbReference type="Proteomes" id="UP000537260"/>
    </source>
</evidence>
<reference evidence="2 3" key="1">
    <citation type="submission" date="2020-07" db="EMBL/GenBank/DDBJ databases">
        <title>Sequencing the genomes of 1000 actinobacteria strains.</title>
        <authorList>
            <person name="Klenk H.-P."/>
        </authorList>
    </citation>
    <scope>NUCLEOTIDE SEQUENCE [LARGE SCALE GENOMIC DNA]</scope>
    <source>
        <strain evidence="2 3">LI1</strain>
    </source>
</reference>
<dbReference type="PANTHER" id="PTHR28004:SF8">
    <property type="entry name" value="D-SERINE DEAMINASE"/>
    <property type="match status" value="1"/>
</dbReference>
<dbReference type="AlphaFoldDB" id="A0A7Z0EGX1"/>
<dbReference type="Proteomes" id="UP000537260">
    <property type="component" value="Unassembled WGS sequence"/>
</dbReference>
<keyword evidence="3" id="KW-1185">Reference proteome</keyword>
<dbReference type="Gene3D" id="2.40.37.20">
    <property type="entry name" value="D-serine dehydratase-like domain"/>
    <property type="match status" value="1"/>
</dbReference>
<gene>
    <name evidence="2" type="ORF">HNR05_003092</name>
</gene>
<dbReference type="InterPro" id="IPR051466">
    <property type="entry name" value="D-amino_acid_metab_enzyme"/>
</dbReference>